<organism evidence="2 3">
    <name type="scientific">Suillus subaureus</name>
    <dbReference type="NCBI Taxonomy" id="48587"/>
    <lineage>
        <taxon>Eukaryota</taxon>
        <taxon>Fungi</taxon>
        <taxon>Dikarya</taxon>
        <taxon>Basidiomycota</taxon>
        <taxon>Agaricomycotina</taxon>
        <taxon>Agaricomycetes</taxon>
        <taxon>Agaricomycetidae</taxon>
        <taxon>Boletales</taxon>
        <taxon>Suillineae</taxon>
        <taxon>Suillaceae</taxon>
        <taxon>Suillus</taxon>
    </lineage>
</organism>
<gene>
    <name evidence="2" type="ORF">BJ212DRAFT_1303623</name>
</gene>
<sequence length="135" mass="15099">MMMNTGKGHENCTSEKQKYLKVWGDLGQHLTLVLGIIYSKAYLLGSCYLVLTVTSIRSAHMVKKKDSSVTILEIVWTNDLVWQLLAQIELSENRVMLLGKQKKGEVSDSKVTVYQHMAASVFPQLHSQNAVAMGD</sequence>
<keyword evidence="3" id="KW-1185">Reference proteome</keyword>
<keyword evidence="1" id="KW-0812">Transmembrane</keyword>
<proteinExistence type="predicted"/>
<protein>
    <submittedName>
        <fullName evidence="2">Uncharacterized protein</fullName>
    </submittedName>
</protein>
<dbReference type="OrthoDB" id="3211402at2759"/>
<evidence type="ECO:0000313" key="2">
    <source>
        <dbReference type="EMBL" id="KAG1807176.1"/>
    </source>
</evidence>
<keyword evidence="1" id="KW-0472">Membrane</keyword>
<name>A0A9P7DZN3_9AGAM</name>
<dbReference type="AlphaFoldDB" id="A0A9P7DZN3"/>
<evidence type="ECO:0000313" key="3">
    <source>
        <dbReference type="Proteomes" id="UP000807769"/>
    </source>
</evidence>
<dbReference type="RefSeq" id="XP_041187912.1">
    <property type="nucleotide sequence ID" value="XM_041333449.1"/>
</dbReference>
<comment type="caution">
    <text evidence="2">The sequence shown here is derived from an EMBL/GenBank/DDBJ whole genome shotgun (WGS) entry which is preliminary data.</text>
</comment>
<dbReference type="EMBL" id="JABBWG010000045">
    <property type="protein sequence ID" value="KAG1807176.1"/>
    <property type="molecule type" value="Genomic_DNA"/>
</dbReference>
<dbReference type="GeneID" id="64627466"/>
<dbReference type="Proteomes" id="UP000807769">
    <property type="component" value="Unassembled WGS sequence"/>
</dbReference>
<evidence type="ECO:0000256" key="1">
    <source>
        <dbReference type="SAM" id="Phobius"/>
    </source>
</evidence>
<feature type="transmembrane region" description="Helical" evidence="1">
    <location>
        <begin position="30"/>
        <end position="51"/>
    </location>
</feature>
<keyword evidence="1" id="KW-1133">Transmembrane helix</keyword>
<reference evidence="2" key="1">
    <citation type="journal article" date="2020" name="New Phytol.">
        <title>Comparative genomics reveals dynamic genome evolution in host specialist ectomycorrhizal fungi.</title>
        <authorList>
            <person name="Lofgren L.A."/>
            <person name="Nguyen N.H."/>
            <person name="Vilgalys R."/>
            <person name="Ruytinx J."/>
            <person name="Liao H.L."/>
            <person name="Branco S."/>
            <person name="Kuo A."/>
            <person name="LaButti K."/>
            <person name="Lipzen A."/>
            <person name="Andreopoulos W."/>
            <person name="Pangilinan J."/>
            <person name="Riley R."/>
            <person name="Hundley H."/>
            <person name="Na H."/>
            <person name="Barry K."/>
            <person name="Grigoriev I.V."/>
            <person name="Stajich J.E."/>
            <person name="Kennedy P.G."/>
        </authorList>
    </citation>
    <scope>NUCLEOTIDE SEQUENCE</scope>
    <source>
        <strain evidence="2">MN1</strain>
    </source>
</reference>
<accession>A0A9P7DZN3</accession>